<reference evidence="5" key="1">
    <citation type="submission" date="2009-09" db="EMBL/GenBank/DDBJ databases">
        <title>The complete genome of Nakamurella multipartita DSM 44233.</title>
        <authorList>
            <consortium name="US DOE Joint Genome Institute (JGI-PGF)"/>
            <person name="Lucas S."/>
            <person name="Copeland A."/>
            <person name="Lapidus A."/>
            <person name="Glavina del Rio T."/>
            <person name="Dalin E."/>
            <person name="Tice H."/>
            <person name="Bruce D."/>
            <person name="Goodwin L."/>
            <person name="Pitluck S."/>
            <person name="Kyrpides N."/>
            <person name="Mavromatis K."/>
            <person name="Ivanova N."/>
            <person name="Ovchinnikova G."/>
            <person name="Sims D."/>
            <person name="Meincke L."/>
            <person name="Brettin T."/>
            <person name="Detter J.C."/>
            <person name="Han C."/>
            <person name="Larimer F."/>
            <person name="Land M."/>
            <person name="Hauser L."/>
            <person name="Markowitz V."/>
            <person name="Cheng J.-F."/>
            <person name="Hugenholtz P."/>
            <person name="Woyke T."/>
            <person name="Wu D."/>
            <person name="Klenk H.-P."/>
            <person name="Eisen J.A."/>
        </authorList>
    </citation>
    <scope>NUCLEOTIDE SEQUENCE [LARGE SCALE GENOMIC DNA]</scope>
    <source>
        <strain evidence="5">ATCC 700099 / DSM 44233 / CIP 104796 / JCM 9543 / NBRC 105858 / Y-104</strain>
    </source>
</reference>
<keyword evidence="1 4" id="KW-0808">Transferase</keyword>
<dbReference type="OrthoDB" id="9801456at2"/>
<dbReference type="EMBL" id="CP001737">
    <property type="protein sequence ID" value="ACV79635.1"/>
    <property type="molecule type" value="Genomic_DNA"/>
</dbReference>
<dbReference type="PROSITE" id="PS00101">
    <property type="entry name" value="HEXAPEP_TRANSFERASES"/>
    <property type="match status" value="1"/>
</dbReference>
<evidence type="ECO:0000313" key="5">
    <source>
        <dbReference type="Proteomes" id="UP000002218"/>
    </source>
</evidence>
<dbReference type="PANTHER" id="PTHR42811">
    <property type="entry name" value="SERINE ACETYLTRANSFERASE"/>
    <property type="match status" value="1"/>
</dbReference>
<dbReference type="InterPro" id="IPR011004">
    <property type="entry name" value="Trimer_LpxA-like_sf"/>
</dbReference>
<evidence type="ECO:0000256" key="3">
    <source>
        <dbReference type="ARBA" id="ARBA00023315"/>
    </source>
</evidence>
<evidence type="ECO:0000256" key="2">
    <source>
        <dbReference type="ARBA" id="ARBA00022737"/>
    </source>
</evidence>
<dbReference type="KEGG" id="nml:Namu_3306"/>
<dbReference type="CDD" id="cd03354">
    <property type="entry name" value="LbH_SAT"/>
    <property type="match status" value="1"/>
</dbReference>
<dbReference type="SUPFAM" id="SSF51161">
    <property type="entry name" value="Trimeric LpxA-like enzymes"/>
    <property type="match status" value="1"/>
</dbReference>
<keyword evidence="2" id="KW-0677">Repeat</keyword>
<dbReference type="RefSeq" id="WP_015748501.1">
    <property type="nucleotide sequence ID" value="NC_013235.1"/>
</dbReference>
<keyword evidence="3" id="KW-0012">Acyltransferase</keyword>
<protein>
    <submittedName>
        <fullName evidence="4">Serine acetyltransferase-like protein</fullName>
    </submittedName>
</protein>
<reference evidence="4 5" key="2">
    <citation type="journal article" date="2010" name="Stand. Genomic Sci.">
        <title>Complete genome sequence of Nakamurella multipartita type strain (Y-104).</title>
        <authorList>
            <person name="Tice H."/>
            <person name="Mayilraj S."/>
            <person name="Sims D."/>
            <person name="Lapidus A."/>
            <person name="Nolan M."/>
            <person name="Lucas S."/>
            <person name="Glavina Del Rio T."/>
            <person name="Copeland A."/>
            <person name="Cheng J.F."/>
            <person name="Meincke L."/>
            <person name="Bruce D."/>
            <person name="Goodwin L."/>
            <person name="Pitluck S."/>
            <person name="Ivanova N."/>
            <person name="Mavromatis K."/>
            <person name="Ovchinnikova G."/>
            <person name="Pati A."/>
            <person name="Chen A."/>
            <person name="Palaniappan K."/>
            <person name="Land M."/>
            <person name="Hauser L."/>
            <person name="Chang Y.J."/>
            <person name="Jeffries C.D."/>
            <person name="Detter J.C."/>
            <person name="Brettin T."/>
            <person name="Rohde M."/>
            <person name="Goker M."/>
            <person name="Bristow J."/>
            <person name="Eisen J.A."/>
            <person name="Markowitz V."/>
            <person name="Hugenholtz P."/>
            <person name="Kyrpides N.C."/>
            <person name="Klenk H.P."/>
            <person name="Chen F."/>
        </authorList>
    </citation>
    <scope>NUCLEOTIDE SEQUENCE [LARGE SCALE GENOMIC DNA]</scope>
    <source>
        <strain evidence="5">ATCC 700099 / DSM 44233 / CIP 104796 / JCM 9543 / NBRC 105858 / Y-104</strain>
    </source>
</reference>
<dbReference type="STRING" id="479431.Namu_3306"/>
<dbReference type="AlphaFoldDB" id="C8XD32"/>
<evidence type="ECO:0000256" key="1">
    <source>
        <dbReference type="ARBA" id="ARBA00022679"/>
    </source>
</evidence>
<accession>C8XD32</accession>
<dbReference type="eggNOG" id="COG1045">
    <property type="taxonomic scope" value="Bacteria"/>
</dbReference>
<dbReference type="Proteomes" id="UP000002218">
    <property type="component" value="Chromosome"/>
</dbReference>
<name>C8XD32_NAKMY</name>
<dbReference type="InterPro" id="IPR045304">
    <property type="entry name" value="LbH_SAT"/>
</dbReference>
<proteinExistence type="predicted"/>
<dbReference type="Gene3D" id="2.160.10.10">
    <property type="entry name" value="Hexapeptide repeat proteins"/>
    <property type="match status" value="1"/>
</dbReference>
<organism evidence="4 5">
    <name type="scientific">Nakamurella multipartita (strain ATCC 700099 / DSM 44233 / CIP 104796 / JCM 9543 / NBRC 105858 / Y-104)</name>
    <name type="common">Microsphaera multipartita</name>
    <dbReference type="NCBI Taxonomy" id="479431"/>
    <lineage>
        <taxon>Bacteria</taxon>
        <taxon>Bacillati</taxon>
        <taxon>Actinomycetota</taxon>
        <taxon>Actinomycetes</taxon>
        <taxon>Nakamurellales</taxon>
        <taxon>Nakamurellaceae</taxon>
        <taxon>Nakamurella</taxon>
    </lineage>
</organism>
<evidence type="ECO:0000313" key="4">
    <source>
        <dbReference type="EMBL" id="ACV79635.1"/>
    </source>
</evidence>
<dbReference type="GO" id="GO:0016746">
    <property type="term" value="F:acyltransferase activity"/>
    <property type="evidence" value="ECO:0007669"/>
    <property type="project" value="UniProtKB-KW"/>
</dbReference>
<dbReference type="HOGENOM" id="CLU_051638_10_2_11"/>
<gene>
    <name evidence="4" type="ordered locus">Namu_3306</name>
</gene>
<keyword evidence="5" id="KW-1185">Reference proteome</keyword>
<dbReference type="InParanoid" id="C8XD32"/>
<sequence length="198" mass="22147">MKRLLKWVGRHVSLPASSLHLLTYALTPSRAAIDVDLGVWMREHELHGSTLLGLHTLLIEHREFRNLFYYRVKPWSYLLRVIYSPLPTLRLSAKEIGPGLFIQHGEGSRINGERIGAYCWVNQQVTIGYSNKTDRPVLLDHVRVGPGARIFGAVTIGEGATVGANAVIVKDVPARCTVVGVYPAYIVRDDGQRVNRKL</sequence>
<dbReference type="InterPro" id="IPR018357">
    <property type="entry name" value="Hexapep_transf_CS"/>
</dbReference>